<feature type="region of interest" description="Disordered" evidence="12">
    <location>
        <begin position="304"/>
        <end position="343"/>
    </location>
</feature>
<evidence type="ECO:0000313" key="13">
    <source>
        <dbReference type="EMBL" id="NNM73637.1"/>
    </source>
</evidence>
<evidence type="ECO:0000256" key="1">
    <source>
        <dbReference type="ARBA" id="ARBA00001947"/>
    </source>
</evidence>
<comment type="similarity">
    <text evidence="10">Belongs to the peptidase M15 family.</text>
</comment>
<protein>
    <recommendedName>
        <fullName evidence="11">Murein endopeptidase K</fullName>
    </recommendedName>
</protein>
<dbReference type="InterPro" id="IPR010275">
    <property type="entry name" value="MepK"/>
</dbReference>
<dbReference type="GO" id="GO:0046872">
    <property type="term" value="F:metal ion binding"/>
    <property type="evidence" value="ECO:0007669"/>
    <property type="project" value="UniProtKB-KW"/>
</dbReference>
<evidence type="ECO:0000256" key="10">
    <source>
        <dbReference type="ARBA" id="ARBA00093448"/>
    </source>
</evidence>
<proteinExistence type="inferred from homology"/>
<comment type="cofactor">
    <cofactor evidence="1">
        <name>Zn(2+)</name>
        <dbReference type="ChEBI" id="CHEBI:29105"/>
    </cofactor>
</comment>
<sequence length="466" mass="49372">MLGLLTAALATMCGAHGTQDAVANGDTRTITILHEHTKESATVTFKRNGYYDQNGLNQLNWLLRDWRLDEPTRMEPRLFDIVWEVYREVGSQEPIRVVSAYRSPQTNAMLRRRSRGVAEHSQHMAGKAMDFYLPDVPMSRVREIGMRLQSGGVGFYPNAYNPFVHLDAGSVRSWPRMTADQLARLFPDGRTVHLPRDGKPLPGYELAKAEILARGGSVAGLQYAEAETGGGRKSLWATLFGSFDDEDSDYYRSAASRTRAAPAARSRIASADVRAGGNGDDGGARSFAAGALAAPEPVATARLRRGAEPAPPADASAPVAAPALAAAAAPPPPPAPLPPAAPAETRLTPEVPIVVANLPAPPRRPEELGPLLVAAPLPPIRPGPVVAGAAPLVGTDLNGQMRSPARPQGGGTAVAALDEKAALKALFEAAATPTAQARLQFSAASLDEMRADRFRGPAVAPRATIR</sequence>
<evidence type="ECO:0000256" key="6">
    <source>
        <dbReference type="ARBA" id="ARBA00022801"/>
    </source>
</evidence>
<gene>
    <name evidence="13" type="ORF">HJG44_14710</name>
</gene>
<name>A0A849ICD2_9HYPH</name>
<evidence type="ECO:0000313" key="14">
    <source>
        <dbReference type="Proteomes" id="UP000564885"/>
    </source>
</evidence>
<comment type="caution">
    <text evidence="13">The sequence shown here is derived from an EMBL/GenBank/DDBJ whole genome shotgun (WGS) entry which is preliminary data.</text>
</comment>
<feature type="compositionally biased region" description="Pro residues" evidence="12">
    <location>
        <begin position="329"/>
        <end position="341"/>
    </location>
</feature>
<dbReference type="CDD" id="cd14844">
    <property type="entry name" value="Zn-DD-carboxypeptidase_like"/>
    <property type="match status" value="1"/>
</dbReference>
<evidence type="ECO:0000256" key="8">
    <source>
        <dbReference type="ARBA" id="ARBA00023049"/>
    </source>
</evidence>
<dbReference type="InterPro" id="IPR009045">
    <property type="entry name" value="Zn_M74/Hedgehog-like"/>
</dbReference>
<evidence type="ECO:0000256" key="2">
    <source>
        <dbReference type="ARBA" id="ARBA00004776"/>
    </source>
</evidence>
<keyword evidence="6" id="KW-0378">Hydrolase</keyword>
<dbReference type="Gene3D" id="3.30.1380.10">
    <property type="match status" value="1"/>
</dbReference>
<dbReference type="EMBL" id="JABEPP010000004">
    <property type="protein sequence ID" value="NNM73637.1"/>
    <property type="molecule type" value="Genomic_DNA"/>
</dbReference>
<keyword evidence="9" id="KW-0961">Cell wall biogenesis/degradation</keyword>
<dbReference type="SUPFAM" id="SSF55166">
    <property type="entry name" value="Hedgehog/DD-peptidase"/>
    <property type="match status" value="1"/>
</dbReference>
<dbReference type="GO" id="GO:0071555">
    <property type="term" value="P:cell wall organization"/>
    <property type="evidence" value="ECO:0007669"/>
    <property type="project" value="UniProtKB-KW"/>
</dbReference>
<dbReference type="GO" id="GO:0008237">
    <property type="term" value="F:metallopeptidase activity"/>
    <property type="evidence" value="ECO:0007669"/>
    <property type="project" value="UniProtKB-KW"/>
</dbReference>
<keyword evidence="14" id="KW-1185">Reference proteome</keyword>
<accession>A0A849ICD2</accession>
<evidence type="ECO:0000256" key="12">
    <source>
        <dbReference type="SAM" id="MobiDB-lite"/>
    </source>
</evidence>
<evidence type="ECO:0000256" key="3">
    <source>
        <dbReference type="ARBA" id="ARBA00022670"/>
    </source>
</evidence>
<organism evidence="13 14">
    <name type="scientific">Enterovirga aerilata</name>
    <dbReference type="NCBI Taxonomy" id="2730920"/>
    <lineage>
        <taxon>Bacteria</taxon>
        <taxon>Pseudomonadati</taxon>
        <taxon>Pseudomonadota</taxon>
        <taxon>Alphaproteobacteria</taxon>
        <taxon>Hyphomicrobiales</taxon>
        <taxon>Methylobacteriaceae</taxon>
        <taxon>Enterovirga</taxon>
    </lineage>
</organism>
<keyword evidence="5" id="KW-0732">Signal</keyword>
<feature type="compositionally biased region" description="Low complexity" evidence="12">
    <location>
        <begin position="313"/>
        <end position="328"/>
    </location>
</feature>
<dbReference type="Proteomes" id="UP000564885">
    <property type="component" value="Unassembled WGS sequence"/>
</dbReference>
<evidence type="ECO:0000256" key="4">
    <source>
        <dbReference type="ARBA" id="ARBA00022723"/>
    </source>
</evidence>
<keyword evidence="4" id="KW-0479">Metal-binding</keyword>
<evidence type="ECO:0000256" key="11">
    <source>
        <dbReference type="ARBA" id="ARBA00093666"/>
    </source>
</evidence>
<dbReference type="PANTHER" id="PTHR37425">
    <property type="match status" value="1"/>
</dbReference>
<reference evidence="13 14" key="1">
    <citation type="submission" date="2020-04" db="EMBL/GenBank/DDBJ databases">
        <title>Enterovirga sp. isolate from soil.</title>
        <authorList>
            <person name="Chea S."/>
            <person name="Kim D.-U."/>
        </authorList>
    </citation>
    <scope>NUCLEOTIDE SEQUENCE [LARGE SCALE GENOMIC DNA]</scope>
    <source>
        <strain evidence="13 14">DB1703</strain>
    </source>
</reference>
<dbReference type="AlphaFoldDB" id="A0A849ICD2"/>
<comment type="pathway">
    <text evidence="2">Cell wall biogenesis; cell wall polysaccharide biosynthesis.</text>
</comment>
<keyword evidence="3" id="KW-0645">Protease</keyword>
<evidence type="ECO:0000256" key="7">
    <source>
        <dbReference type="ARBA" id="ARBA00022833"/>
    </source>
</evidence>
<evidence type="ECO:0000256" key="9">
    <source>
        <dbReference type="ARBA" id="ARBA00023316"/>
    </source>
</evidence>
<keyword evidence="7" id="KW-0862">Zinc</keyword>
<dbReference type="PANTHER" id="PTHR37425:SF1">
    <property type="entry name" value="OUTER MEMBRANE PROTEIN"/>
    <property type="match status" value="1"/>
</dbReference>
<dbReference type="Pfam" id="PF05951">
    <property type="entry name" value="Peptidase_M15_2"/>
    <property type="match status" value="1"/>
</dbReference>
<keyword evidence="8" id="KW-0482">Metalloprotease</keyword>
<evidence type="ECO:0000256" key="5">
    <source>
        <dbReference type="ARBA" id="ARBA00022729"/>
    </source>
</evidence>
<dbReference type="GO" id="GO:0006508">
    <property type="term" value="P:proteolysis"/>
    <property type="evidence" value="ECO:0007669"/>
    <property type="project" value="UniProtKB-KW"/>
</dbReference>